<gene>
    <name evidence="7" type="ORF">UFOPK1843_01121</name>
</gene>
<dbReference type="NCBIfam" id="TIGR00636">
    <property type="entry name" value="PduO_Nterm"/>
    <property type="match status" value="1"/>
</dbReference>
<evidence type="ECO:0000259" key="6">
    <source>
        <dbReference type="Pfam" id="PF01923"/>
    </source>
</evidence>
<keyword evidence="2" id="KW-0963">Cytoplasm</keyword>
<evidence type="ECO:0000256" key="1">
    <source>
        <dbReference type="ARBA" id="ARBA00004496"/>
    </source>
</evidence>
<dbReference type="GO" id="GO:0005737">
    <property type="term" value="C:cytoplasm"/>
    <property type="evidence" value="ECO:0007669"/>
    <property type="project" value="UniProtKB-SubCell"/>
</dbReference>
<dbReference type="PANTHER" id="PTHR12213">
    <property type="entry name" value="CORRINOID ADENOSYLTRANSFERASE"/>
    <property type="match status" value="1"/>
</dbReference>
<dbReference type="SUPFAM" id="SSF89028">
    <property type="entry name" value="Cobalamin adenosyltransferase-like"/>
    <property type="match status" value="1"/>
</dbReference>
<dbReference type="GO" id="GO:0008817">
    <property type="term" value="F:corrinoid adenosyltransferase activity"/>
    <property type="evidence" value="ECO:0007669"/>
    <property type="project" value="TreeGrafter"/>
</dbReference>
<organism evidence="7">
    <name type="scientific">freshwater metagenome</name>
    <dbReference type="NCBI Taxonomy" id="449393"/>
    <lineage>
        <taxon>unclassified sequences</taxon>
        <taxon>metagenomes</taxon>
        <taxon>ecological metagenomes</taxon>
    </lineage>
</organism>
<dbReference type="InterPro" id="IPR016030">
    <property type="entry name" value="CblAdoTrfase-like"/>
</dbReference>
<name>A0A6J6HSG6_9ZZZZ</name>
<dbReference type="InterPro" id="IPR036451">
    <property type="entry name" value="CblAdoTrfase-like_sf"/>
</dbReference>
<keyword evidence="5" id="KW-0067">ATP-binding</keyword>
<dbReference type="GO" id="GO:0005524">
    <property type="term" value="F:ATP binding"/>
    <property type="evidence" value="ECO:0007669"/>
    <property type="project" value="UniProtKB-KW"/>
</dbReference>
<feature type="domain" description="Cobalamin adenosyltransferase-like" evidence="6">
    <location>
        <begin position="7"/>
        <end position="171"/>
    </location>
</feature>
<proteinExistence type="predicted"/>
<comment type="subcellular location">
    <subcellularLocation>
        <location evidence="1">Cytoplasm</location>
    </subcellularLocation>
</comment>
<evidence type="ECO:0000256" key="2">
    <source>
        <dbReference type="ARBA" id="ARBA00022490"/>
    </source>
</evidence>
<accession>A0A6J6HSG6</accession>
<evidence type="ECO:0000313" key="7">
    <source>
        <dbReference type="EMBL" id="CAB4615847.1"/>
    </source>
</evidence>
<evidence type="ECO:0000256" key="5">
    <source>
        <dbReference type="ARBA" id="ARBA00022840"/>
    </source>
</evidence>
<dbReference type="Gene3D" id="1.20.1200.10">
    <property type="entry name" value="Cobalamin adenosyltransferase-like"/>
    <property type="match status" value="1"/>
</dbReference>
<dbReference type="FunFam" id="1.20.1200.10:FF:000003">
    <property type="entry name" value="ATP:cob(I)alamin adenosyltransferase"/>
    <property type="match status" value="1"/>
</dbReference>
<dbReference type="PANTHER" id="PTHR12213:SF0">
    <property type="entry name" value="CORRINOID ADENOSYLTRANSFERASE MMAB"/>
    <property type="match status" value="1"/>
</dbReference>
<keyword evidence="3" id="KW-0808">Transferase</keyword>
<evidence type="ECO:0000256" key="3">
    <source>
        <dbReference type="ARBA" id="ARBA00022679"/>
    </source>
</evidence>
<protein>
    <submittedName>
        <fullName evidence="7">Unannotated protein</fullName>
    </submittedName>
</protein>
<dbReference type="InterPro" id="IPR029499">
    <property type="entry name" value="PduO-typ"/>
</dbReference>
<dbReference type="EMBL" id="CAEZUR010000118">
    <property type="protein sequence ID" value="CAB4615847.1"/>
    <property type="molecule type" value="Genomic_DNA"/>
</dbReference>
<sequence length="189" mass="20125">MVKLTKIYTKTGDEGFTGLGDNSRVAKTDLRIAAYADVDEANSAIGVAVSLAEGEFSPEFLKLLARIQNDLFDIGADLATPGTGGLRINEAWVADIEQAIDKYNADLPNLDSFIIPGGSGLAAGLHLARTVVRRAERAVWVALEAGIDVSQVCAVYLNRLSDLLFVLARVANVSHGGDVKWVPAESRNA</sequence>
<evidence type="ECO:0000256" key="4">
    <source>
        <dbReference type="ARBA" id="ARBA00022741"/>
    </source>
</evidence>
<dbReference type="AlphaFoldDB" id="A0A6J6HSG6"/>
<dbReference type="Pfam" id="PF01923">
    <property type="entry name" value="Cob_adeno_trans"/>
    <property type="match status" value="1"/>
</dbReference>
<keyword evidence="4" id="KW-0547">Nucleotide-binding</keyword>
<reference evidence="7" key="1">
    <citation type="submission" date="2020-05" db="EMBL/GenBank/DDBJ databases">
        <authorList>
            <person name="Chiriac C."/>
            <person name="Salcher M."/>
            <person name="Ghai R."/>
            <person name="Kavagutti S V."/>
        </authorList>
    </citation>
    <scope>NUCLEOTIDE SEQUENCE</scope>
</reference>